<organism evidence="2 3">
    <name type="scientific">Hymenoscyphus albidus</name>
    <dbReference type="NCBI Taxonomy" id="595503"/>
    <lineage>
        <taxon>Eukaryota</taxon>
        <taxon>Fungi</taxon>
        <taxon>Dikarya</taxon>
        <taxon>Ascomycota</taxon>
        <taxon>Pezizomycotina</taxon>
        <taxon>Leotiomycetes</taxon>
        <taxon>Helotiales</taxon>
        <taxon>Helotiaceae</taxon>
        <taxon>Hymenoscyphus</taxon>
    </lineage>
</organism>
<feature type="compositionally biased region" description="Polar residues" evidence="1">
    <location>
        <begin position="633"/>
        <end position="667"/>
    </location>
</feature>
<feature type="compositionally biased region" description="Basic and acidic residues" evidence="1">
    <location>
        <begin position="903"/>
        <end position="912"/>
    </location>
</feature>
<feature type="compositionally biased region" description="Low complexity" evidence="1">
    <location>
        <begin position="157"/>
        <end position="172"/>
    </location>
</feature>
<dbReference type="OrthoDB" id="10478148at2759"/>
<feature type="compositionally biased region" description="Low complexity" evidence="1">
    <location>
        <begin position="1184"/>
        <end position="1195"/>
    </location>
</feature>
<feature type="region of interest" description="Disordered" evidence="1">
    <location>
        <begin position="476"/>
        <end position="525"/>
    </location>
</feature>
<feature type="compositionally biased region" description="Polar residues" evidence="1">
    <location>
        <begin position="73"/>
        <end position="124"/>
    </location>
</feature>
<feature type="compositionally biased region" description="Low complexity" evidence="1">
    <location>
        <begin position="583"/>
        <end position="595"/>
    </location>
</feature>
<dbReference type="Proteomes" id="UP000701801">
    <property type="component" value="Unassembled WGS sequence"/>
</dbReference>
<feature type="region of interest" description="Disordered" evidence="1">
    <location>
        <begin position="1"/>
        <end position="21"/>
    </location>
</feature>
<feature type="compositionally biased region" description="Polar residues" evidence="1">
    <location>
        <begin position="714"/>
        <end position="733"/>
    </location>
</feature>
<feature type="compositionally biased region" description="Basic and acidic residues" evidence="1">
    <location>
        <begin position="921"/>
        <end position="940"/>
    </location>
</feature>
<dbReference type="EMBL" id="CAJVRM010000154">
    <property type="protein sequence ID" value="CAG8975872.1"/>
    <property type="molecule type" value="Genomic_DNA"/>
</dbReference>
<feature type="region of interest" description="Disordered" evidence="1">
    <location>
        <begin position="393"/>
        <end position="444"/>
    </location>
</feature>
<feature type="compositionally biased region" description="Polar residues" evidence="1">
    <location>
        <begin position="502"/>
        <end position="511"/>
    </location>
</feature>
<feature type="region of interest" description="Disordered" evidence="1">
    <location>
        <begin position="566"/>
        <end position="603"/>
    </location>
</feature>
<accession>A0A9N9Q5W5</accession>
<feature type="compositionally biased region" description="Basic and acidic residues" evidence="1">
    <location>
        <begin position="1066"/>
        <end position="1090"/>
    </location>
</feature>
<gene>
    <name evidence="2" type="ORF">HYALB_00011122</name>
</gene>
<feature type="compositionally biased region" description="Polar residues" evidence="1">
    <location>
        <begin position="742"/>
        <end position="758"/>
    </location>
</feature>
<sequence>MPPQGFPPSGASQAAEEDPLWLPPREWDEAEQNWKEGKQVLQQGFQGLGAPSFGGNDFRRQEQPTQFFSSYQSQYANDGRPQNWQTQTPSYSGGSTPQSQSLGTYGTLSPPNGRMNITQSTLPRQPNPFGAHSGMSHYGNLSPPPILRPGPHPSSQPPNYSNYDPPNNTNPSHESITSEAPTGMMNQVLETASGFLGRRRFSTSSISSDDSLSKKQSALNFLNQKAQEEHNMLSEYPEYVPPVPEIPYIPKRQQQGALMGNESQRYGTSASHLQCSQKEQNQPSRIRYSQQECGIQYDNPHQGDLPENQAQRQFGTGTALDYGPVQPGISYQPLQQQLQPPTGQVSAPLAVQQPANTNEQAQQYSAQDLTLSMPSRQNMSNYGPLRAEMPYNSPIPPRSQDGQGQPQSQGMLNMAPGQQDRFPGVTTNLQPPKPTGKDDYGPVQMGISYNALQQQQEAQISSGEQLHSTPNRTQLQVAQQHNAGTPEQGSITGHISAFAPQPGQQPLQRAEQQAKYEPVQDGIPSQIQQQQHRIQAVQNHERLGNSSIGQAVSGLAGAATDYLLSQTSQSGRDQSSQYSNELQAKFRQQQEAQQAFHPSRDQQVLRMQGIQQGELQRRGAIYQHGIAQEEVAHQQQSALENTQQSQSRMPNYTQQQSQMQHSPGNRQPEQHLPVHQQPGESGQPYRPNQMPQYGNQAQQAPKNEQRQPHINKLPQVSQQGSGDHQEQPNTTPLKQLPLPQTAAASNQVPATKQMQPQNLPIIPKPTPAPKADLLPKEAHTTKPAPQSERPAAPKMPAAPKQSPAQKHGPPPKAAPIPTLNQPKQMPETRSAPLPNETTPPKMPSPRKQSPLPKTEVPKSIPPAIIPKPAKETSSPNTQVPAQQKQQSSPKNMSTRPQKPYQIPKDHEQKPLEAKFMPNPGHDSKLRDVHSPPHEKEKGDHYPSTIKVQHGQKFLSEKKQKDMSHHPESRLRGMKSDNSHNPVRDVGTEGHVSDDETISGEGQQESTFSSCLLSKHEFMSQSHSERYPSDWNAENRDEWKEDGSEKNKSSDTESEQDEDEVGLQLSDEDHFGRGELSEREISEREISHGEISEDEVEEPQSESHESQPQEEHSDQRTEKINSNTSVTYISIFKQSSTYTDRIFHSDGSQKTQKEIEKFREECKIDDNDRSPEPARTWFEESPELSVDGVEGTSESGEGSELEDLEGDDRDGSLPEGVDGEEEISVMDGVEYDEEDERECLIDGDVAPFPVMLWFARLRGQQDGEVSDGEEDAARLGVNGEVERSQEEAFDDTGNGEENKIPYDEKDEQDCMIEEDLAPCPAEYWFKRLRGMSSNFDLGDTTERGVMVESSPEDSALHNEEGDEEAARSDYEDSLRGNFEHDEDDENDHLVENDLAPNPAKWWFEKLKGLQGTGSDGEVSDEEVSVSGS</sequence>
<feature type="compositionally biased region" description="Basic and acidic residues" evidence="1">
    <location>
        <begin position="1013"/>
        <end position="1050"/>
    </location>
</feature>
<feature type="compositionally biased region" description="Polar residues" evidence="1">
    <location>
        <begin position="476"/>
        <end position="493"/>
    </location>
</feature>
<feature type="compositionally biased region" description="Basic and acidic residues" evidence="1">
    <location>
        <begin position="1150"/>
        <end position="1171"/>
    </location>
</feature>
<feature type="compositionally biased region" description="Pro residues" evidence="1">
    <location>
        <begin position="142"/>
        <end position="156"/>
    </location>
</feature>
<feature type="compositionally biased region" description="Acidic residues" evidence="1">
    <location>
        <begin position="1196"/>
        <end position="1207"/>
    </location>
</feature>
<feature type="compositionally biased region" description="Polar residues" evidence="1">
    <location>
        <begin position="566"/>
        <end position="582"/>
    </location>
</feature>
<feature type="region of interest" description="Disordered" evidence="1">
    <location>
        <begin position="1142"/>
        <end position="1224"/>
    </location>
</feature>
<feature type="region of interest" description="Disordered" evidence="1">
    <location>
        <begin position="1336"/>
        <end position="1392"/>
    </location>
</feature>
<feature type="compositionally biased region" description="Acidic residues" evidence="1">
    <location>
        <begin position="1051"/>
        <end position="1060"/>
    </location>
</feature>
<feature type="compositionally biased region" description="Low complexity" evidence="1">
    <location>
        <begin position="790"/>
        <end position="806"/>
    </location>
</feature>
<feature type="region of interest" description="Disordered" evidence="1">
    <location>
        <begin position="632"/>
        <end position="1124"/>
    </location>
</feature>
<reference evidence="2" key="1">
    <citation type="submission" date="2021-07" db="EMBL/GenBank/DDBJ databases">
        <authorList>
            <person name="Durling M."/>
        </authorList>
    </citation>
    <scope>NUCLEOTIDE SEQUENCE</scope>
</reference>
<evidence type="ECO:0000313" key="3">
    <source>
        <dbReference type="Proteomes" id="UP000701801"/>
    </source>
</evidence>
<feature type="region of interest" description="Disordered" evidence="1">
    <location>
        <begin position="254"/>
        <end position="330"/>
    </location>
</feature>
<evidence type="ECO:0000256" key="1">
    <source>
        <dbReference type="SAM" id="MobiDB-lite"/>
    </source>
</evidence>
<evidence type="ECO:0000313" key="2">
    <source>
        <dbReference type="EMBL" id="CAG8975872.1"/>
    </source>
</evidence>
<feature type="compositionally biased region" description="Polar residues" evidence="1">
    <location>
        <begin position="254"/>
        <end position="293"/>
    </location>
</feature>
<feature type="compositionally biased region" description="Basic and acidic residues" evidence="1">
    <location>
        <begin position="1353"/>
        <end position="1378"/>
    </location>
</feature>
<feature type="compositionally biased region" description="Polar residues" evidence="1">
    <location>
        <begin position="689"/>
        <end position="702"/>
    </location>
</feature>
<protein>
    <submittedName>
        <fullName evidence="2">Uncharacterized protein</fullName>
    </submittedName>
</protein>
<feature type="compositionally biased region" description="Low complexity" evidence="1">
    <location>
        <begin position="398"/>
        <end position="410"/>
    </location>
</feature>
<feature type="compositionally biased region" description="Polar residues" evidence="1">
    <location>
        <begin position="173"/>
        <end position="190"/>
    </location>
</feature>
<proteinExistence type="predicted"/>
<feature type="compositionally biased region" description="Basic and acidic residues" evidence="1">
    <location>
        <begin position="1100"/>
        <end position="1118"/>
    </location>
</feature>
<feature type="compositionally biased region" description="Basic and acidic residues" evidence="1">
    <location>
        <begin position="954"/>
        <end position="993"/>
    </location>
</feature>
<comment type="caution">
    <text evidence="2">The sequence shown here is derived from an EMBL/GenBank/DDBJ whole genome shotgun (WGS) entry which is preliminary data.</text>
</comment>
<name>A0A9N9Q5W5_9HELO</name>
<keyword evidence="3" id="KW-1185">Reference proteome</keyword>
<feature type="region of interest" description="Disordered" evidence="1">
    <location>
        <begin position="73"/>
        <end position="191"/>
    </location>
</feature>
<feature type="compositionally biased region" description="Polar residues" evidence="1">
    <location>
        <begin position="871"/>
        <end position="896"/>
    </location>
</feature>
<feature type="compositionally biased region" description="Polar residues" evidence="1">
    <location>
        <begin position="999"/>
        <end position="1011"/>
    </location>
</feature>
<feature type="region of interest" description="Disordered" evidence="1">
    <location>
        <begin position="1262"/>
        <end position="1301"/>
    </location>
</feature>